<evidence type="ECO:0000256" key="2">
    <source>
        <dbReference type="ARBA" id="ARBA00022692"/>
    </source>
</evidence>
<evidence type="ECO:0000313" key="5">
    <source>
        <dbReference type="EnsemblMetazoa" id="PPA39271.1"/>
    </source>
</evidence>
<organism evidence="5 6">
    <name type="scientific">Pristionchus pacificus</name>
    <name type="common">Parasitic nematode worm</name>
    <dbReference type="NCBI Taxonomy" id="54126"/>
    <lineage>
        <taxon>Eukaryota</taxon>
        <taxon>Metazoa</taxon>
        <taxon>Ecdysozoa</taxon>
        <taxon>Nematoda</taxon>
        <taxon>Chromadorea</taxon>
        <taxon>Rhabditida</taxon>
        <taxon>Rhabditina</taxon>
        <taxon>Diplogasteromorpha</taxon>
        <taxon>Diplogasteroidea</taxon>
        <taxon>Neodiplogasteridae</taxon>
        <taxon>Pristionchus</taxon>
    </lineage>
</organism>
<keyword evidence="6" id="KW-1185">Reference proteome</keyword>
<keyword evidence="4" id="KW-0472">Membrane</keyword>
<accession>A0A2A6BDZ4</accession>
<accession>A0A8R1UUM5</accession>
<proteinExistence type="predicted"/>
<keyword evidence="3" id="KW-1133">Transmembrane helix</keyword>
<comment type="subcellular location">
    <subcellularLocation>
        <location evidence="1">Membrane</location>
        <topology evidence="1">Multi-pass membrane protein</topology>
    </subcellularLocation>
</comment>
<evidence type="ECO:0000256" key="3">
    <source>
        <dbReference type="ARBA" id="ARBA00022989"/>
    </source>
</evidence>
<dbReference type="InterPro" id="IPR013604">
    <property type="entry name" value="7TM_chemorcpt"/>
</dbReference>
<evidence type="ECO:0000256" key="1">
    <source>
        <dbReference type="ARBA" id="ARBA00004141"/>
    </source>
</evidence>
<dbReference type="Pfam" id="PF08395">
    <property type="entry name" value="7tm_7"/>
    <property type="match status" value="1"/>
</dbReference>
<dbReference type="GO" id="GO:0050909">
    <property type="term" value="P:sensory perception of taste"/>
    <property type="evidence" value="ECO:0007669"/>
    <property type="project" value="InterPro"/>
</dbReference>
<name>A0A2A6BDZ4_PRIPA</name>
<protein>
    <submittedName>
        <fullName evidence="5">Uncharacterized protein</fullName>
    </submittedName>
</protein>
<dbReference type="OrthoDB" id="5784962at2759"/>
<evidence type="ECO:0000256" key="4">
    <source>
        <dbReference type="ARBA" id="ARBA00023136"/>
    </source>
</evidence>
<dbReference type="PANTHER" id="PTHR34492">
    <property type="entry name" value="GUSTATORY RECEPTOR FAMILY"/>
    <property type="match status" value="1"/>
</dbReference>
<dbReference type="EnsemblMetazoa" id="PPA39271.1">
    <property type="protein sequence ID" value="PPA39271.1"/>
    <property type="gene ID" value="WBGene00277640"/>
</dbReference>
<dbReference type="Proteomes" id="UP000005239">
    <property type="component" value="Unassembled WGS sequence"/>
</dbReference>
<dbReference type="PANTHER" id="PTHR34492:SF2">
    <property type="entry name" value="G PROTEIN-COUPLED RECEPTOR"/>
    <property type="match status" value="1"/>
</dbReference>
<gene>
    <name evidence="5" type="primary">WBGene00277640</name>
</gene>
<keyword evidence="2" id="KW-0812">Transmembrane</keyword>
<dbReference type="AlphaFoldDB" id="A0A2A6BDZ4"/>
<evidence type="ECO:0000313" key="6">
    <source>
        <dbReference type="Proteomes" id="UP000005239"/>
    </source>
</evidence>
<reference evidence="6" key="1">
    <citation type="journal article" date="2008" name="Nat. Genet.">
        <title>The Pristionchus pacificus genome provides a unique perspective on nematode lifestyle and parasitism.</title>
        <authorList>
            <person name="Dieterich C."/>
            <person name="Clifton S.W."/>
            <person name="Schuster L.N."/>
            <person name="Chinwalla A."/>
            <person name="Delehaunty K."/>
            <person name="Dinkelacker I."/>
            <person name="Fulton L."/>
            <person name="Fulton R."/>
            <person name="Godfrey J."/>
            <person name="Minx P."/>
            <person name="Mitreva M."/>
            <person name="Roeseler W."/>
            <person name="Tian H."/>
            <person name="Witte H."/>
            <person name="Yang S.P."/>
            <person name="Wilson R.K."/>
            <person name="Sommer R.J."/>
        </authorList>
    </citation>
    <scope>NUCLEOTIDE SEQUENCE [LARGE SCALE GENOMIC DNA]</scope>
    <source>
        <strain evidence="6">PS312</strain>
    </source>
</reference>
<reference evidence="5" key="2">
    <citation type="submission" date="2022-06" db="UniProtKB">
        <authorList>
            <consortium name="EnsemblMetazoa"/>
        </authorList>
    </citation>
    <scope>IDENTIFICATION</scope>
    <source>
        <strain evidence="5">PS312</strain>
    </source>
</reference>
<dbReference type="GO" id="GO:0016020">
    <property type="term" value="C:membrane"/>
    <property type="evidence" value="ECO:0007669"/>
    <property type="project" value="UniProtKB-SubCell"/>
</dbReference>
<sequence length="1000" mass="116310">MQNKYCRANSVVDSGMERKFSLERACEESLTLEEEKTPIELLFGPIDKKLSLFLFKTNRTNKKFLNRISKSIYIALYILYILSSRNLTELTTVIFSMTICVIITALSSDIIFLKWQRNNTITNFFHQLHSANNGKGVQKYRKSMDVLNRIFGSFTWFIITYSVAFDLYLAFGSTPPEIDDEVFKNMMYFKELMIVDNIIFCYLMIGQSLQIHTYCFCIRAVTLEINCFISEAIATKCESESEAIDFFTRTIERNAKLSNAVRVLDKTFKIKKTRVLFCTNIRQWFIYGPKVHTAALLLSSHLEQNDLGVTLWGFALLSKPLILTCEEGTEIIQDEKSPIEELFEPVTKIIMFNWQKKGSINRYFRLLYSANEGKGVQKNRERILKLNTRMRWFRNFLIVYSIFFIIYFSSGIRPYGIDFDKIAGILYFEQLLIIYNLTSGYLLIGWSIQIHTYCYCIRIALCEINHFIQEAIEIQCASEKEAIAFFTDSIRRNSRLSLSVRHLDDIFKRFAFFEIGMIIPCTLFTTFAAIMRRHAPLIEFLPALILVFLCLALFHIITIHPARLHNQVKKTRALFCSNIRQWIPYGQSVHTAALVLSSHLEQNDVGVTIWGFALLSKPLILTSLSAMMTALAIFLQFSDCKKQIETNFDFQNTTMFEMIDWKRAKQLIRITLFSAMDRKASLKRANTLFCQCEEGIEFLSLDKKPIEIEYEIIEKICLMSWLKREKITKFFRLLHSVNESKGIIKYRRRMQIMNRRFNLTTNFIISLSIFFIFYFASGVQSTNVDNDAIFRVLYYKELFVFFHATQMYLFIGFSLELHIYAFCIEATIIEIRSFTVESIEVKKIVQTKLKRFHFSLNRLRKTVGFTRVFDTSMTSSRNAPLSEFIPSLILVALCIIGFYILTVFPARLHTQIKKTRTLFCSNIRQWIPYGQRVNIAALVFASHLEPNEIGVTIWGFAILSKPLILTLLSAMTTALAIFLQFSDCKRQIELGNGNSNFTMI</sequence>